<proteinExistence type="predicted"/>
<evidence type="ECO:0000256" key="1">
    <source>
        <dbReference type="SAM" id="MobiDB-lite"/>
    </source>
</evidence>
<keyword evidence="2" id="KW-0472">Membrane</keyword>
<feature type="domain" description="SPOR" evidence="3">
    <location>
        <begin position="157"/>
        <end position="235"/>
    </location>
</feature>
<keyword evidence="5" id="KW-1185">Reference proteome</keyword>
<dbReference type="Proteomes" id="UP000620139">
    <property type="component" value="Unassembled WGS sequence"/>
</dbReference>
<dbReference type="InterPro" id="IPR052521">
    <property type="entry name" value="Cell_div_SPOR-domain"/>
</dbReference>
<dbReference type="PANTHER" id="PTHR38687">
    <property type="entry name" value="CELL DIVISION PROTEIN DEDD-RELATED"/>
    <property type="match status" value="1"/>
</dbReference>
<protein>
    <submittedName>
        <fullName evidence="4">SPOR domain-containing protein</fullName>
    </submittedName>
</protein>
<dbReference type="PANTHER" id="PTHR38687:SF1">
    <property type="entry name" value="CELL DIVISION PROTEIN DEDD"/>
    <property type="match status" value="1"/>
</dbReference>
<evidence type="ECO:0000313" key="4">
    <source>
        <dbReference type="EMBL" id="MBH9553081.1"/>
    </source>
</evidence>
<dbReference type="GO" id="GO:0032153">
    <property type="term" value="C:cell division site"/>
    <property type="evidence" value="ECO:0007669"/>
    <property type="project" value="TreeGrafter"/>
</dbReference>
<feature type="transmembrane region" description="Helical" evidence="2">
    <location>
        <begin position="42"/>
        <end position="60"/>
    </location>
</feature>
<dbReference type="SUPFAM" id="SSF110997">
    <property type="entry name" value="Sporulation related repeat"/>
    <property type="match status" value="1"/>
</dbReference>
<feature type="region of interest" description="Disordered" evidence="1">
    <location>
        <begin position="105"/>
        <end position="136"/>
    </location>
</feature>
<name>A0A931J0C9_9BURK</name>
<organism evidence="4 5">
    <name type="scientific">Inhella gelatinilytica</name>
    <dbReference type="NCBI Taxonomy" id="2795030"/>
    <lineage>
        <taxon>Bacteria</taxon>
        <taxon>Pseudomonadati</taxon>
        <taxon>Pseudomonadota</taxon>
        <taxon>Betaproteobacteria</taxon>
        <taxon>Burkholderiales</taxon>
        <taxon>Sphaerotilaceae</taxon>
        <taxon>Inhella</taxon>
    </lineage>
</organism>
<evidence type="ECO:0000259" key="3">
    <source>
        <dbReference type="PROSITE" id="PS51724"/>
    </source>
</evidence>
<dbReference type="PROSITE" id="PS51724">
    <property type="entry name" value="SPOR"/>
    <property type="match status" value="1"/>
</dbReference>
<keyword evidence="2" id="KW-1133">Transmembrane helix</keyword>
<dbReference type="GO" id="GO:0032506">
    <property type="term" value="P:cytokinetic process"/>
    <property type="evidence" value="ECO:0007669"/>
    <property type="project" value="TreeGrafter"/>
</dbReference>
<dbReference type="AlphaFoldDB" id="A0A931J0C9"/>
<dbReference type="Pfam" id="PF05036">
    <property type="entry name" value="SPOR"/>
    <property type="match status" value="1"/>
</dbReference>
<comment type="caution">
    <text evidence="4">The sequence shown here is derived from an EMBL/GenBank/DDBJ whole genome shotgun (WGS) entry which is preliminary data.</text>
</comment>
<dbReference type="Gene3D" id="3.30.70.1070">
    <property type="entry name" value="Sporulation related repeat"/>
    <property type="match status" value="1"/>
</dbReference>
<dbReference type="EMBL" id="JAEDAL010000003">
    <property type="protein sequence ID" value="MBH9553081.1"/>
    <property type="molecule type" value="Genomic_DNA"/>
</dbReference>
<evidence type="ECO:0000313" key="5">
    <source>
        <dbReference type="Proteomes" id="UP000620139"/>
    </source>
</evidence>
<dbReference type="InterPro" id="IPR007730">
    <property type="entry name" value="SPOR-like_dom"/>
</dbReference>
<gene>
    <name evidence="4" type="ORF">I7X43_09475</name>
</gene>
<dbReference type="GO" id="GO:0030428">
    <property type="term" value="C:cell septum"/>
    <property type="evidence" value="ECO:0007669"/>
    <property type="project" value="TreeGrafter"/>
</dbReference>
<reference evidence="4" key="1">
    <citation type="submission" date="2020-12" db="EMBL/GenBank/DDBJ databases">
        <title>The genome sequence of Inhella sp. 4Y17.</title>
        <authorList>
            <person name="Liu Y."/>
        </authorList>
    </citation>
    <scope>NUCLEOTIDE SEQUENCE</scope>
    <source>
        <strain evidence="4">4Y10</strain>
    </source>
</reference>
<sequence length="235" mass="24578">MDWLSLFRRRSTPEPSGRGKRARAAAHDQQLQQLRQRARHRLIGAAVLVGLGLIAFPLVFETQPRPVPMDLPIVIPSKDTAPALVVPSPVASANLPEAAVRVAATEPDDTPTPQDPLATTPASAPVPKGGASSVLAPVPDAAPASVPAKALPPNPAASSTARYIVQVGAYADKNAAQEVRRKLEAKGLKTYAQVVKTPEGERVRVRLGPFADKAEAEKTATKAKGLGLGASVLTL</sequence>
<dbReference type="RefSeq" id="WP_198100682.1">
    <property type="nucleotide sequence ID" value="NZ_JAEDAL010000003.1"/>
</dbReference>
<feature type="compositionally biased region" description="Low complexity" evidence="1">
    <location>
        <begin position="111"/>
        <end position="122"/>
    </location>
</feature>
<keyword evidence="2" id="KW-0812">Transmembrane</keyword>
<dbReference type="InterPro" id="IPR036680">
    <property type="entry name" value="SPOR-like_sf"/>
</dbReference>
<accession>A0A931J0C9</accession>
<evidence type="ECO:0000256" key="2">
    <source>
        <dbReference type="SAM" id="Phobius"/>
    </source>
</evidence>
<dbReference type="GO" id="GO:0042834">
    <property type="term" value="F:peptidoglycan binding"/>
    <property type="evidence" value="ECO:0007669"/>
    <property type="project" value="InterPro"/>
</dbReference>
<feature type="region of interest" description="Disordered" evidence="1">
    <location>
        <begin position="1"/>
        <end position="24"/>
    </location>
</feature>